<sequence>MRQKYKNSLIEIEKRRQIKVQEQIRGKESARVEKLRQQEMYTQDIIYHGLWQSEFEVDNMILTYQKTSEKFNAMKAQLRFRNNVLQQVPEDKQYLKVEEQTENLKELVKQAVVKDDVITKHILVEKRVRHRFLEDDKDVWYTGKVISQ</sequence>
<reference evidence="1" key="1">
    <citation type="submission" date="2022-11" db="EMBL/GenBank/DDBJ databases">
        <title>Centuries of genome instability and evolution in soft-shell clam transmissible cancer (bioRxiv).</title>
        <authorList>
            <person name="Hart S.F.M."/>
            <person name="Yonemitsu M.A."/>
            <person name="Giersch R.M."/>
            <person name="Beal B.F."/>
            <person name="Arriagada G."/>
            <person name="Davis B.W."/>
            <person name="Ostrander E.A."/>
            <person name="Goff S.P."/>
            <person name="Metzger M.J."/>
        </authorList>
    </citation>
    <scope>NUCLEOTIDE SEQUENCE</scope>
    <source>
        <strain evidence="1">MELC-2E11</strain>
        <tissue evidence="1">Siphon/mantle</tissue>
    </source>
</reference>
<dbReference type="Proteomes" id="UP001164746">
    <property type="component" value="Chromosome 13"/>
</dbReference>
<evidence type="ECO:0008006" key="3">
    <source>
        <dbReference type="Google" id="ProtNLM"/>
    </source>
</evidence>
<accession>A0ABY7FZN2</accession>
<feature type="non-terminal residue" evidence="1">
    <location>
        <position position="1"/>
    </location>
</feature>
<evidence type="ECO:0000313" key="1">
    <source>
        <dbReference type="EMBL" id="WAR24566.1"/>
    </source>
</evidence>
<organism evidence="1 2">
    <name type="scientific">Mya arenaria</name>
    <name type="common">Soft-shell clam</name>
    <dbReference type="NCBI Taxonomy" id="6604"/>
    <lineage>
        <taxon>Eukaryota</taxon>
        <taxon>Metazoa</taxon>
        <taxon>Spiralia</taxon>
        <taxon>Lophotrochozoa</taxon>
        <taxon>Mollusca</taxon>
        <taxon>Bivalvia</taxon>
        <taxon>Autobranchia</taxon>
        <taxon>Heteroconchia</taxon>
        <taxon>Euheterodonta</taxon>
        <taxon>Imparidentia</taxon>
        <taxon>Neoheterodontei</taxon>
        <taxon>Myida</taxon>
        <taxon>Myoidea</taxon>
        <taxon>Myidae</taxon>
        <taxon>Mya</taxon>
    </lineage>
</organism>
<protein>
    <recommendedName>
        <fullName evidence="3">Flagellar FliJ protein</fullName>
    </recommendedName>
</protein>
<gene>
    <name evidence="1" type="ORF">MAR_038235</name>
</gene>
<keyword evidence="2" id="KW-1185">Reference proteome</keyword>
<evidence type="ECO:0000313" key="2">
    <source>
        <dbReference type="Proteomes" id="UP001164746"/>
    </source>
</evidence>
<proteinExistence type="predicted"/>
<dbReference type="EMBL" id="CP111024">
    <property type="protein sequence ID" value="WAR24566.1"/>
    <property type="molecule type" value="Genomic_DNA"/>
</dbReference>
<name>A0ABY7FZN2_MYAAR</name>